<reference evidence="8 9" key="1">
    <citation type="journal article" date="2011" name="J. Bacteriol.">
        <title>Genome sequence of Haloplasma contractile, an unusual contractile bacterium from a deep-sea anoxic brine lake.</title>
        <authorList>
            <person name="Antunes A."/>
            <person name="Alam I."/>
            <person name="El Dorry H."/>
            <person name="Siam R."/>
            <person name="Robertson A."/>
            <person name="Bajic V.B."/>
            <person name="Stingl U."/>
        </authorList>
    </citation>
    <scope>NUCLEOTIDE SEQUENCE [LARGE SCALE GENOMIC DNA]</scope>
    <source>
        <strain evidence="8 9">SSD-17B</strain>
    </source>
</reference>
<dbReference type="InterPro" id="IPR051449">
    <property type="entry name" value="ABC-2_transporter_component"/>
</dbReference>
<keyword evidence="3 6" id="KW-0812">Transmembrane</keyword>
<gene>
    <name evidence="8" type="ORF">HLPCO_002497</name>
</gene>
<dbReference type="GO" id="GO:0140359">
    <property type="term" value="F:ABC-type transporter activity"/>
    <property type="evidence" value="ECO:0007669"/>
    <property type="project" value="InterPro"/>
</dbReference>
<dbReference type="RefSeq" id="WP_008826562.1">
    <property type="nucleotide sequence ID" value="NZ_AFNU02000011.1"/>
</dbReference>
<evidence type="ECO:0000256" key="5">
    <source>
        <dbReference type="ARBA" id="ARBA00023136"/>
    </source>
</evidence>
<evidence type="ECO:0000313" key="8">
    <source>
        <dbReference type="EMBL" id="ERJ11375.1"/>
    </source>
</evidence>
<sequence length="385" mass="43412">MQAFKLFYKIVPRKFLGVFIIYTIIFVGLMTFFTKSGFTQGDDVFELSEVKVSVINNDNSTLANGLERYINDISKPVEIKTDEESMKDALFFRETEFIVIIPEGFENKFTASDQQVIQTMSVPDSASSEYAKTIIDRYLNTAKVYVLAEPEMSIQEINDMVLNDLSMKATVSLYDHVQSNNLSSLNTYFNFLSYILLAMLISMIGRIMLIFNNKDIKMRNYCAPLSSNRYNYQLIFSNLLLAFIVWIIFVILSFIVTNATLLQTSSFLFIVNSLVLTIVCISISFLVSSFATKKSIDPIGNCISLGLSFLGGSFVPQVLLSDYLKTIGTFNPIFWYVRVNDTIASTGNTYSTLEPIIYGILVQLAFAAALLAISLVIIKQKRQAH</sequence>
<feature type="transmembrane region" description="Helical" evidence="6">
    <location>
        <begin position="232"/>
        <end position="255"/>
    </location>
</feature>
<evidence type="ECO:0000256" key="1">
    <source>
        <dbReference type="ARBA" id="ARBA00004651"/>
    </source>
</evidence>
<dbReference type="InParanoid" id="U2FEK0"/>
<evidence type="ECO:0000313" key="9">
    <source>
        <dbReference type="Proteomes" id="UP000005707"/>
    </source>
</evidence>
<dbReference type="STRING" id="1033810.HLPCO_002497"/>
<keyword evidence="2" id="KW-1003">Cell membrane</keyword>
<organism evidence="8 9">
    <name type="scientific">Haloplasma contractile SSD-17B</name>
    <dbReference type="NCBI Taxonomy" id="1033810"/>
    <lineage>
        <taxon>Bacteria</taxon>
        <taxon>Bacillati</taxon>
        <taxon>Mycoplasmatota</taxon>
        <taxon>Mollicutes</taxon>
        <taxon>Haloplasmatales</taxon>
        <taxon>Haloplasmataceae</taxon>
        <taxon>Haloplasma</taxon>
    </lineage>
</organism>
<evidence type="ECO:0000256" key="2">
    <source>
        <dbReference type="ARBA" id="ARBA00022475"/>
    </source>
</evidence>
<protein>
    <submittedName>
        <fullName evidence="8">ABC-2 type transporter protein</fullName>
    </submittedName>
</protein>
<dbReference type="PANTHER" id="PTHR30294">
    <property type="entry name" value="MEMBRANE COMPONENT OF ABC TRANSPORTER YHHJ-RELATED"/>
    <property type="match status" value="1"/>
</dbReference>
<comment type="subcellular location">
    <subcellularLocation>
        <location evidence="1">Cell membrane</location>
        <topology evidence="1">Multi-pass membrane protein</topology>
    </subcellularLocation>
</comment>
<dbReference type="eggNOG" id="COG0842">
    <property type="taxonomic scope" value="Bacteria"/>
</dbReference>
<proteinExistence type="predicted"/>
<dbReference type="Pfam" id="PF12698">
    <property type="entry name" value="ABC2_membrane_3"/>
    <property type="match status" value="1"/>
</dbReference>
<keyword evidence="5 6" id="KW-0472">Membrane</keyword>
<reference evidence="8 9" key="2">
    <citation type="journal article" date="2013" name="PLoS ONE">
        <title>INDIGO - INtegrated Data Warehouse of MIcrobial GenOmes with Examples from the Red Sea Extremophiles.</title>
        <authorList>
            <person name="Alam I."/>
            <person name="Antunes A."/>
            <person name="Kamau A.A."/>
            <person name="Ba Alawi W."/>
            <person name="Kalkatawi M."/>
            <person name="Stingl U."/>
            <person name="Bajic V.B."/>
        </authorList>
    </citation>
    <scope>NUCLEOTIDE SEQUENCE [LARGE SCALE GENOMIC DNA]</scope>
    <source>
        <strain evidence="8 9">SSD-17B</strain>
    </source>
</reference>
<feature type="transmembrane region" description="Helical" evidence="6">
    <location>
        <begin position="15"/>
        <end position="33"/>
    </location>
</feature>
<feature type="transmembrane region" description="Helical" evidence="6">
    <location>
        <begin position="191"/>
        <end position="211"/>
    </location>
</feature>
<dbReference type="InterPro" id="IPR013525">
    <property type="entry name" value="ABC2_TM"/>
</dbReference>
<feature type="transmembrane region" description="Helical" evidence="6">
    <location>
        <begin position="356"/>
        <end position="378"/>
    </location>
</feature>
<dbReference type="EMBL" id="AFNU02000011">
    <property type="protein sequence ID" value="ERJ11375.1"/>
    <property type="molecule type" value="Genomic_DNA"/>
</dbReference>
<evidence type="ECO:0000259" key="7">
    <source>
        <dbReference type="Pfam" id="PF12698"/>
    </source>
</evidence>
<name>U2FEK0_9MOLU</name>
<dbReference type="GO" id="GO:0005886">
    <property type="term" value="C:plasma membrane"/>
    <property type="evidence" value="ECO:0007669"/>
    <property type="project" value="UniProtKB-SubCell"/>
</dbReference>
<evidence type="ECO:0000256" key="3">
    <source>
        <dbReference type="ARBA" id="ARBA00022692"/>
    </source>
</evidence>
<feature type="transmembrane region" description="Helical" evidence="6">
    <location>
        <begin position="267"/>
        <end position="287"/>
    </location>
</feature>
<dbReference type="Proteomes" id="UP000005707">
    <property type="component" value="Unassembled WGS sequence"/>
</dbReference>
<dbReference type="Gene3D" id="3.40.1710.10">
    <property type="entry name" value="abc type-2 transporter like domain"/>
    <property type="match status" value="1"/>
</dbReference>
<feature type="domain" description="ABC-2 type transporter transmembrane" evidence="7">
    <location>
        <begin position="14"/>
        <end position="374"/>
    </location>
</feature>
<dbReference type="AlphaFoldDB" id="U2FEK0"/>
<comment type="caution">
    <text evidence="8">The sequence shown here is derived from an EMBL/GenBank/DDBJ whole genome shotgun (WGS) entry which is preliminary data.</text>
</comment>
<keyword evidence="9" id="KW-1185">Reference proteome</keyword>
<keyword evidence="4 6" id="KW-1133">Transmembrane helix</keyword>
<feature type="transmembrane region" description="Helical" evidence="6">
    <location>
        <begin position="299"/>
        <end position="320"/>
    </location>
</feature>
<evidence type="ECO:0000256" key="4">
    <source>
        <dbReference type="ARBA" id="ARBA00022989"/>
    </source>
</evidence>
<accession>U2FEK0</accession>
<dbReference type="OrthoDB" id="9774039at2"/>
<evidence type="ECO:0000256" key="6">
    <source>
        <dbReference type="SAM" id="Phobius"/>
    </source>
</evidence>
<dbReference type="PANTHER" id="PTHR30294:SF29">
    <property type="entry name" value="MULTIDRUG ABC TRANSPORTER PERMEASE YBHS-RELATED"/>
    <property type="match status" value="1"/>
</dbReference>